<comment type="caution">
    <text evidence="2">The sequence shown here is derived from an EMBL/GenBank/DDBJ whole genome shotgun (WGS) entry which is preliminary data.</text>
</comment>
<sequence>MRYIQEILGHKSSKTTEIYTHVSTKDVGRIKSPLDSLNLERE</sequence>
<name>X1V350_9ZZZZ</name>
<gene>
    <name evidence="2" type="ORF">S12H4_50520</name>
</gene>
<evidence type="ECO:0008006" key="3">
    <source>
        <dbReference type="Google" id="ProtNLM"/>
    </source>
</evidence>
<dbReference type="GO" id="GO:0003677">
    <property type="term" value="F:DNA binding"/>
    <property type="evidence" value="ECO:0007669"/>
    <property type="project" value="InterPro"/>
</dbReference>
<dbReference type="SUPFAM" id="SSF56349">
    <property type="entry name" value="DNA breaking-rejoining enzymes"/>
    <property type="match status" value="1"/>
</dbReference>
<dbReference type="Gene3D" id="1.10.443.10">
    <property type="entry name" value="Intergrase catalytic core"/>
    <property type="match status" value="1"/>
</dbReference>
<dbReference type="EMBL" id="BARW01031823">
    <property type="protein sequence ID" value="GAJ06591.1"/>
    <property type="molecule type" value="Genomic_DNA"/>
</dbReference>
<dbReference type="InterPro" id="IPR013762">
    <property type="entry name" value="Integrase-like_cat_sf"/>
</dbReference>
<accession>X1V350</accession>
<protein>
    <recommendedName>
        <fullName evidence="3">Tyr recombinase domain-containing protein</fullName>
    </recommendedName>
</protein>
<proteinExistence type="predicted"/>
<evidence type="ECO:0000313" key="2">
    <source>
        <dbReference type="EMBL" id="GAJ06591.1"/>
    </source>
</evidence>
<dbReference type="AlphaFoldDB" id="X1V350"/>
<reference evidence="2" key="1">
    <citation type="journal article" date="2014" name="Front. Microbiol.">
        <title>High frequency of phylogenetically diverse reductive dehalogenase-homologous genes in deep subseafloor sedimentary metagenomes.</title>
        <authorList>
            <person name="Kawai M."/>
            <person name="Futagami T."/>
            <person name="Toyoda A."/>
            <person name="Takaki Y."/>
            <person name="Nishi S."/>
            <person name="Hori S."/>
            <person name="Arai W."/>
            <person name="Tsubouchi T."/>
            <person name="Morono Y."/>
            <person name="Uchiyama I."/>
            <person name="Ito T."/>
            <person name="Fujiyama A."/>
            <person name="Inagaki F."/>
            <person name="Takami H."/>
        </authorList>
    </citation>
    <scope>NUCLEOTIDE SEQUENCE</scope>
    <source>
        <strain evidence="2">Expedition CK06-06</strain>
    </source>
</reference>
<dbReference type="InterPro" id="IPR011010">
    <property type="entry name" value="DNA_brk_join_enz"/>
</dbReference>
<dbReference type="GO" id="GO:0006310">
    <property type="term" value="P:DNA recombination"/>
    <property type="evidence" value="ECO:0007669"/>
    <property type="project" value="UniProtKB-KW"/>
</dbReference>
<evidence type="ECO:0000256" key="1">
    <source>
        <dbReference type="ARBA" id="ARBA00023172"/>
    </source>
</evidence>
<dbReference type="GO" id="GO:0015074">
    <property type="term" value="P:DNA integration"/>
    <property type="evidence" value="ECO:0007669"/>
    <property type="project" value="InterPro"/>
</dbReference>
<keyword evidence="1" id="KW-0233">DNA recombination</keyword>
<organism evidence="2">
    <name type="scientific">marine sediment metagenome</name>
    <dbReference type="NCBI Taxonomy" id="412755"/>
    <lineage>
        <taxon>unclassified sequences</taxon>
        <taxon>metagenomes</taxon>
        <taxon>ecological metagenomes</taxon>
    </lineage>
</organism>